<comment type="caution">
    <text evidence="8">The sequence shown here is derived from an EMBL/GenBank/DDBJ whole genome shotgun (WGS) entry which is preliminary data.</text>
</comment>
<dbReference type="InterPro" id="IPR006311">
    <property type="entry name" value="TAT_signal"/>
</dbReference>
<comment type="cofactor">
    <cofactor evidence="1 5">
        <name>pyridoxal 5'-phosphate</name>
        <dbReference type="ChEBI" id="CHEBI:597326"/>
    </cofactor>
</comment>
<feature type="chain" id="PRO_5041199815" evidence="6">
    <location>
        <begin position="29"/>
        <end position="436"/>
    </location>
</feature>
<feature type="signal peptide" evidence="6">
    <location>
        <begin position="1"/>
        <end position="28"/>
    </location>
</feature>
<dbReference type="InterPro" id="IPR000192">
    <property type="entry name" value="Aminotrans_V_dom"/>
</dbReference>
<dbReference type="GO" id="GO:0008483">
    <property type="term" value="F:transaminase activity"/>
    <property type="evidence" value="ECO:0007669"/>
    <property type="project" value="UniProtKB-KW"/>
</dbReference>
<protein>
    <submittedName>
        <fullName evidence="8">Class V aminotransferase</fullName>
    </submittedName>
</protein>
<evidence type="ECO:0000256" key="4">
    <source>
        <dbReference type="ARBA" id="ARBA00050776"/>
    </source>
</evidence>
<keyword evidence="8" id="KW-0032">Aminotransferase</keyword>
<evidence type="ECO:0000256" key="1">
    <source>
        <dbReference type="ARBA" id="ARBA00001933"/>
    </source>
</evidence>
<keyword evidence="8" id="KW-0808">Transferase</keyword>
<keyword evidence="3" id="KW-0663">Pyridoxal phosphate</keyword>
<keyword evidence="9" id="KW-1185">Reference proteome</keyword>
<proteinExistence type="inferred from homology"/>
<feature type="domain" description="Aminotransferase class V" evidence="7">
    <location>
        <begin position="105"/>
        <end position="404"/>
    </location>
</feature>
<dbReference type="PROSITE" id="PS00595">
    <property type="entry name" value="AA_TRANSFER_CLASS_5"/>
    <property type="match status" value="1"/>
</dbReference>
<dbReference type="InterPro" id="IPR020578">
    <property type="entry name" value="Aminotrans_V_PyrdxlP_BS"/>
</dbReference>
<dbReference type="GO" id="GO:0031071">
    <property type="term" value="F:cysteine desulfurase activity"/>
    <property type="evidence" value="ECO:0007669"/>
    <property type="project" value="UniProtKB-EC"/>
</dbReference>
<dbReference type="AlphaFoldDB" id="A0AA37RWW2"/>
<reference evidence="8" key="1">
    <citation type="journal article" date="2014" name="Int. J. Syst. Evol. Microbiol.">
        <title>Complete genome sequence of Corynebacterium casei LMG S-19264T (=DSM 44701T), isolated from a smear-ripened cheese.</title>
        <authorList>
            <consortium name="US DOE Joint Genome Institute (JGI-PGF)"/>
            <person name="Walter F."/>
            <person name="Albersmeier A."/>
            <person name="Kalinowski J."/>
            <person name="Ruckert C."/>
        </authorList>
    </citation>
    <scope>NUCLEOTIDE SEQUENCE</scope>
    <source>
        <strain evidence="8">NBRC 101628</strain>
    </source>
</reference>
<dbReference type="PANTHER" id="PTHR43586:SF8">
    <property type="entry name" value="CYSTEINE DESULFURASE 1, CHLOROPLASTIC"/>
    <property type="match status" value="1"/>
</dbReference>
<gene>
    <name evidence="8" type="ORF">GCM10007895_18620</name>
</gene>
<evidence type="ECO:0000256" key="2">
    <source>
        <dbReference type="ARBA" id="ARBA00010447"/>
    </source>
</evidence>
<dbReference type="PANTHER" id="PTHR43586">
    <property type="entry name" value="CYSTEINE DESULFURASE"/>
    <property type="match status" value="1"/>
</dbReference>
<reference evidence="8" key="2">
    <citation type="submission" date="2023-01" db="EMBL/GenBank/DDBJ databases">
        <title>Draft genome sequence of Paraferrimonas sedimenticola strain NBRC 101628.</title>
        <authorList>
            <person name="Sun Q."/>
            <person name="Mori K."/>
        </authorList>
    </citation>
    <scope>NUCLEOTIDE SEQUENCE</scope>
    <source>
        <strain evidence="8">NBRC 101628</strain>
    </source>
</reference>
<comment type="similarity">
    <text evidence="2">Belongs to the class-V pyridoxal-phosphate-dependent aminotransferase family. Csd subfamily.</text>
</comment>
<dbReference type="InterPro" id="IPR015422">
    <property type="entry name" value="PyrdxlP-dep_Trfase_small"/>
</dbReference>
<accession>A0AA37RWW2</accession>
<dbReference type="SUPFAM" id="SSF53383">
    <property type="entry name" value="PLP-dependent transferases"/>
    <property type="match status" value="1"/>
</dbReference>
<sequence length="436" mass="47935">MLRRNFLRRLGMFAAAGILGSKLPQAQAASSATSSSSIQPGDWKALRELFPLTKDYVHLATFLLASHPKPVANAIARHRHALDENPADYWHHHFETIDHDIAAAAASYMGGSAEQIALSDSTTMGLALVYSGLKLRPGDEVLQTEHDHYSTDLSLQLRADRTGAKVRRIALYDDPFSFSEQQVVEKLSKSITDETKVVAVTWVHSSTGVKLPIRALADVIEAKNAKRDSADKIVFCVDGVHGFGIEDIDVSAMGCDFFIAGTHKWIFGPRGTGVIWGSDRGWKHCNAVIPSFSRSYDVWLGNSQQSDVPIGEHMTPGGFHSFEHRWALPEAFKLHQALGKANVQQRIHQLNSQTKEGLAAMSHVKLYTPMDTKVSSGLVCFDVKGMSPEQVVKHMHGKGIIMSATPYRNSYARFAPSLINNEAEIDRALAEIKALA</sequence>
<dbReference type="Pfam" id="PF00266">
    <property type="entry name" value="Aminotran_5"/>
    <property type="match status" value="1"/>
</dbReference>
<name>A0AA37RWW2_9GAMM</name>
<dbReference type="Proteomes" id="UP001161422">
    <property type="component" value="Unassembled WGS sequence"/>
</dbReference>
<comment type="catalytic activity">
    <reaction evidence="4">
        <text>(sulfur carrier)-H + L-cysteine = (sulfur carrier)-SH + L-alanine</text>
        <dbReference type="Rhea" id="RHEA:43892"/>
        <dbReference type="Rhea" id="RHEA-COMP:14737"/>
        <dbReference type="Rhea" id="RHEA-COMP:14739"/>
        <dbReference type="ChEBI" id="CHEBI:29917"/>
        <dbReference type="ChEBI" id="CHEBI:35235"/>
        <dbReference type="ChEBI" id="CHEBI:57972"/>
        <dbReference type="ChEBI" id="CHEBI:64428"/>
        <dbReference type="EC" id="2.8.1.7"/>
    </reaction>
</comment>
<dbReference type="InterPro" id="IPR015424">
    <property type="entry name" value="PyrdxlP-dep_Trfase"/>
</dbReference>
<organism evidence="8 9">
    <name type="scientific">Paraferrimonas sedimenticola</name>
    <dbReference type="NCBI Taxonomy" id="375674"/>
    <lineage>
        <taxon>Bacteria</taxon>
        <taxon>Pseudomonadati</taxon>
        <taxon>Pseudomonadota</taxon>
        <taxon>Gammaproteobacteria</taxon>
        <taxon>Alteromonadales</taxon>
        <taxon>Ferrimonadaceae</taxon>
        <taxon>Paraferrimonas</taxon>
    </lineage>
</organism>
<evidence type="ECO:0000313" key="9">
    <source>
        <dbReference type="Proteomes" id="UP001161422"/>
    </source>
</evidence>
<evidence type="ECO:0000256" key="6">
    <source>
        <dbReference type="SAM" id="SignalP"/>
    </source>
</evidence>
<evidence type="ECO:0000256" key="3">
    <source>
        <dbReference type="ARBA" id="ARBA00022898"/>
    </source>
</evidence>
<evidence type="ECO:0000256" key="5">
    <source>
        <dbReference type="RuleBase" id="RU004504"/>
    </source>
</evidence>
<dbReference type="PROSITE" id="PS51318">
    <property type="entry name" value="TAT"/>
    <property type="match status" value="1"/>
</dbReference>
<dbReference type="EMBL" id="BSNC01000004">
    <property type="protein sequence ID" value="GLP96556.1"/>
    <property type="molecule type" value="Genomic_DNA"/>
</dbReference>
<dbReference type="Gene3D" id="3.90.1150.10">
    <property type="entry name" value="Aspartate Aminotransferase, domain 1"/>
    <property type="match status" value="1"/>
</dbReference>
<evidence type="ECO:0000259" key="7">
    <source>
        <dbReference type="Pfam" id="PF00266"/>
    </source>
</evidence>
<dbReference type="Gene3D" id="3.40.640.10">
    <property type="entry name" value="Type I PLP-dependent aspartate aminotransferase-like (Major domain)"/>
    <property type="match status" value="1"/>
</dbReference>
<dbReference type="InterPro" id="IPR015421">
    <property type="entry name" value="PyrdxlP-dep_Trfase_major"/>
</dbReference>
<keyword evidence="6" id="KW-0732">Signal</keyword>
<evidence type="ECO:0000313" key="8">
    <source>
        <dbReference type="EMBL" id="GLP96556.1"/>
    </source>
</evidence>